<dbReference type="InterPro" id="IPR036388">
    <property type="entry name" value="WH-like_DNA-bd_sf"/>
</dbReference>
<proteinExistence type="predicted"/>
<dbReference type="InterPro" id="IPR050661">
    <property type="entry name" value="BglG_antiterminators"/>
</dbReference>
<gene>
    <name evidence="7" type="ORF">RAK27_13025</name>
</gene>
<comment type="caution">
    <text evidence="7">The sequence shown here is derived from an EMBL/GenBank/DDBJ whole genome shotgun (WGS) entry which is preliminary data.</text>
</comment>
<evidence type="ECO:0000259" key="5">
    <source>
        <dbReference type="Pfam" id="PF08270"/>
    </source>
</evidence>
<reference evidence="7" key="1">
    <citation type="submission" date="2023-08" db="EMBL/GenBank/DDBJ databases">
        <title>Genomic characterization of piscicolin 126 produced by Carnobacterium maltaromaticum CM22 strain isolated from salmon (Salmo salar).</title>
        <authorList>
            <person name="Gonzalez-Gragera E."/>
            <person name="Garcia-Lopez J.D."/>
            <person name="Teso-Perez C."/>
            <person name="Gimenez-Hernandez I."/>
            <person name="Peralta-Sanchez J.M."/>
            <person name="Valdivia E."/>
            <person name="Montalban-Lopez M."/>
            <person name="Martin-Platero A.M."/>
            <person name="Banos A."/>
            <person name="Martinez-Bueno M."/>
        </authorList>
    </citation>
    <scope>NUCLEOTIDE SEQUENCE</scope>
    <source>
        <strain evidence="7">CM22</strain>
    </source>
</reference>
<evidence type="ECO:0000256" key="1">
    <source>
        <dbReference type="ARBA" id="ARBA00023015"/>
    </source>
</evidence>
<feature type="domain" description="M protein trans-acting positive regulator (MGA) PRD" evidence="5">
    <location>
        <begin position="175"/>
        <end position="384"/>
    </location>
</feature>
<accession>A0AAW9K4T1</accession>
<keyword evidence="3" id="KW-0804">Transcription</keyword>
<dbReference type="EMBL" id="JAVBVO010000003">
    <property type="protein sequence ID" value="MDZ5759580.1"/>
    <property type="molecule type" value="Genomic_DNA"/>
</dbReference>
<dbReference type="Gene3D" id="1.10.10.10">
    <property type="entry name" value="Winged helix-like DNA-binding domain superfamily/Winged helix DNA-binding domain"/>
    <property type="match status" value="1"/>
</dbReference>
<dbReference type="Pfam" id="PF08280">
    <property type="entry name" value="HTH_Mga"/>
    <property type="match status" value="1"/>
</dbReference>
<evidence type="ECO:0000259" key="6">
    <source>
        <dbReference type="Pfam" id="PF08280"/>
    </source>
</evidence>
<evidence type="ECO:0000256" key="3">
    <source>
        <dbReference type="ARBA" id="ARBA00023163"/>
    </source>
</evidence>
<evidence type="ECO:0000313" key="7">
    <source>
        <dbReference type="EMBL" id="MDZ5759580.1"/>
    </source>
</evidence>
<keyword evidence="2" id="KW-0238">DNA-binding</keyword>
<sequence length="489" mass="57307">MRGLLSKPHLRQLEIFEYVNTHPSQSLTKLSKIMNISEKTLRQDIQEINHLLEPNKIVGTPLSGLTLELDAETSIESVYSLFLFASTEFLIIEHIFFKKFETLDSLAESLFISTSTLRRMIATSNQVLSKNNFQIDSQALDLIGTETQICNFMVHYFEEKYRDSSAVFPKFQLKALNQLISYGLKKENISMNYPDMEKLRIWTSVVLYRIKAGHRFTYTAEQHARIPKQIVTNPLMKRLFKATFSIDLTEDVFFQLFFLFFNKNYCQTIEQLNSLAKHNPTINNFVSSLILFLENISTKLAIELKNKEQLVLNLYNLDTLYYGNSYILYNRYQVFIELVTHDYSNFYQFIKKEINQNLPIKNKNWSQDAINNFFYMLITHWDDLAHGIEKKIKVFSVGIFFNTDKEHMKMLKDQLSYFFENRLTFSIMTDLNISDLEKSARKYDILLTNLFNVQIKGTKIVVLPLALQASDIKKIDDIYLGLLQQSQTF</sequence>
<dbReference type="PROSITE" id="PS00894">
    <property type="entry name" value="HTH_DEOR_1"/>
    <property type="match status" value="1"/>
</dbReference>
<dbReference type="Pfam" id="PF05043">
    <property type="entry name" value="Mga"/>
    <property type="match status" value="1"/>
</dbReference>
<dbReference type="Pfam" id="PF08270">
    <property type="entry name" value="PRD_Mga"/>
    <property type="match status" value="1"/>
</dbReference>
<dbReference type="PANTHER" id="PTHR30185">
    <property type="entry name" value="CRYPTIC BETA-GLUCOSIDE BGL OPERON ANTITERMINATOR"/>
    <property type="match status" value="1"/>
</dbReference>
<evidence type="ECO:0000313" key="8">
    <source>
        <dbReference type="Proteomes" id="UP001290462"/>
    </source>
</evidence>
<dbReference type="GO" id="GO:0003677">
    <property type="term" value="F:DNA binding"/>
    <property type="evidence" value="ECO:0007669"/>
    <property type="project" value="UniProtKB-KW"/>
</dbReference>
<dbReference type="PANTHER" id="PTHR30185:SF18">
    <property type="entry name" value="TRANSCRIPTIONAL REGULATOR MTLR"/>
    <property type="match status" value="1"/>
</dbReference>
<dbReference type="AlphaFoldDB" id="A0AAW9K4T1"/>
<protein>
    <submittedName>
        <fullName evidence="7">Helix-turn-helix domain-containing protein</fullName>
    </submittedName>
</protein>
<feature type="domain" description="Mga helix-turn-helix" evidence="4">
    <location>
        <begin position="73"/>
        <end position="157"/>
    </location>
</feature>
<dbReference type="InterPro" id="IPR013236">
    <property type="entry name" value="Mga_PRD_dom"/>
</dbReference>
<evidence type="ECO:0000259" key="4">
    <source>
        <dbReference type="Pfam" id="PF05043"/>
    </source>
</evidence>
<dbReference type="InterPro" id="IPR013199">
    <property type="entry name" value="HTH_Mga_DNA-bd_dom"/>
</dbReference>
<organism evidence="7 8">
    <name type="scientific">Carnobacterium maltaromaticum</name>
    <name type="common">Carnobacterium piscicola</name>
    <dbReference type="NCBI Taxonomy" id="2751"/>
    <lineage>
        <taxon>Bacteria</taxon>
        <taxon>Bacillati</taxon>
        <taxon>Bacillota</taxon>
        <taxon>Bacilli</taxon>
        <taxon>Lactobacillales</taxon>
        <taxon>Carnobacteriaceae</taxon>
        <taxon>Carnobacterium</taxon>
    </lineage>
</organism>
<name>A0AAW9K4T1_CARML</name>
<dbReference type="InterPro" id="IPR018356">
    <property type="entry name" value="Tscrpt_reg_HTH_DeoR_CS"/>
</dbReference>
<feature type="domain" description="M protein trans-acting positive regulator (MGA) HTH" evidence="6">
    <location>
        <begin position="9"/>
        <end position="52"/>
    </location>
</feature>
<dbReference type="InterPro" id="IPR007737">
    <property type="entry name" value="Mga_HTH"/>
</dbReference>
<evidence type="ECO:0000256" key="2">
    <source>
        <dbReference type="ARBA" id="ARBA00023125"/>
    </source>
</evidence>
<dbReference type="GO" id="GO:0003700">
    <property type="term" value="F:DNA-binding transcription factor activity"/>
    <property type="evidence" value="ECO:0007669"/>
    <property type="project" value="InterPro"/>
</dbReference>
<keyword evidence="1" id="KW-0805">Transcription regulation</keyword>
<dbReference type="Proteomes" id="UP001290462">
    <property type="component" value="Unassembled WGS sequence"/>
</dbReference>
<dbReference type="RefSeq" id="WP_322809292.1">
    <property type="nucleotide sequence ID" value="NZ_JAVBVO010000003.1"/>
</dbReference>